<accession>A5H2T0</accession>
<comment type="function">
    <text evidence="12">Reverse transcriptase/ribonuclease H (RT) is a multifunctional enzyme that catalyzes the conversion of the retro-elements RNA genome into dsDNA within the VLP. The enzyme displays a DNA polymerase activity that can copy either DNA or RNA templates, and a ribonuclease H (RNase H) activity that cleaves the RNA strand of RNA-DNA heteroduplexes during plus-strand synthesis and hydrolyzes RNA primers. The conversion leads to a linear dsDNA copy of the retrotransposon that includes long terminal repeats (LTRs) at both ends.</text>
</comment>
<gene>
    <name evidence="17" type="ORF">LELG_05795</name>
</gene>
<dbReference type="Pfam" id="PF00078">
    <property type="entry name" value="RVT_1"/>
    <property type="match status" value="1"/>
</dbReference>
<dbReference type="CDD" id="cd09274">
    <property type="entry name" value="RNase_HI_RT_Ty3"/>
    <property type="match status" value="1"/>
</dbReference>
<dbReference type="Gene3D" id="3.30.420.10">
    <property type="entry name" value="Ribonuclease H-like superfamily/Ribonuclease H"/>
    <property type="match status" value="1"/>
</dbReference>
<feature type="region of interest" description="Disordered" evidence="14">
    <location>
        <begin position="121"/>
        <end position="168"/>
    </location>
</feature>
<dbReference type="GO" id="GO:0005737">
    <property type="term" value="C:cytoplasm"/>
    <property type="evidence" value="ECO:0007669"/>
    <property type="project" value="UniProtKB-SubCell"/>
</dbReference>
<keyword evidence="11" id="KW-0511">Multifunctional enzyme</keyword>
<evidence type="ECO:0000256" key="7">
    <source>
        <dbReference type="ARBA" id="ARBA00022722"/>
    </source>
</evidence>
<evidence type="ECO:0000256" key="2">
    <source>
        <dbReference type="ARBA" id="ARBA00004123"/>
    </source>
</evidence>
<feature type="compositionally biased region" description="Basic and acidic residues" evidence="14">
    <location>
        <begin position="319"/>
        <end position="332"/>
    </location>
</feature>
<keyword evidence="7" id="KW-0540">Nuclease</keyword>
<comment type="catalytic activity">
    <reaction evidence="1">
        <text>Endonucleolytic cleavage to 5'-phosphomonoester.</text>
        <dbReference type="EC" id="3.1.26.4"/>
    </reaction>
</comment>
<dbReference type="InterPro" id="IPR050951">
    <property type="entry name" value="Retrovirus_Pol_polyprotein"/>
</dbReference>
<dbReference type="PANTHER" id="PTHR37984">
    <property type="entry name" value="PROTEIN CBG26694"/>
    <property type="match status" value="1"/>
</dbReference>
<keyword evidence="8" id="KW-0255">Endonuclease</keyword>
<dbReference type="Gene3D" id="3.30.70.270">
    <property type="match status" value="2"/>
</dbReference>
<evidence type="ECO:0000256" key="9">
    <source>
        <dbReference type="ARBA" id="ARBA00022884"/>
    </source>
</evidence>
<dbReference type="InterPro" id="IPR036397">
    <property type="entry name" value="RNaseH_sf"/>
</dbReference>
<dbReference type="Gene3D" id="2.40.70.10">
    <property type="entry name" value="Acid Proteases"/>
    <property type="match status" value="1"/>
</dbReference>
<evidence type="ECO:0000313" key="17">
    <source>
        <dbReference type="EMBL" id="EDK47614.1"/>
    </source>
</evidence>
<keyword evidence="18" id="KW-1185">Reference proteome</keyword>
<dbReference type="GO" id="GO:0015074">
    <property type="term" value="P:DNA integration"/>
    <property type="evidence" value="ECO:0007669"/>
    <property type="project" value="InterPro"/>
</dbReference>
<evidence type="ECO:0000256" key="11">
    <source>
        <dbReference type="ARBA" id="ARBA00023268"/>
    </source>
</evidence>
<dbReference type="PROSITE" id="PS50994">
    <property type="entry name" value="INTEGRASE"/>
    <property type="match status" value="1"/>
</dbReference>
<keyword evidence="9" id="KW-0694">RNA-binding</keyword>
<feature type="compositionally biased region" description="Polar residues" evidence="14">
    <location>
        <begin position="239"/>
        <end position="252"/>
    </location>
</feature>
<comment type="subcellular location">
    <subcellularLocation>
        <location evidence="3">Cytoplasm</location>
    </subcellularLocation>
    <subcellularLocation>
        <location evidence="2">Nucleus</location>
    </subcellularLocation>
</comment>
<evidence type="ECO:0000259" key="15">
    <source>
        <dbReference type="PROSITE" id="PS50878"/>
    </source>
</evidence>
<evidence type="ECO:0000313" key="18">
    <source>
        <dbReference type="Proteomes" id="UP000001996"/>
    </source>
</evidence>
<keyword evidence="8" id="KW-0378">Hydrolase</keyword>
<evidence type="ECO:0000256" key="12">
    <source>
        <dbReference type="ARBA" id="ARBA00025590"/>
    </source>
</evidence>
<dbReference type="Pfam" id="PF17919">
    <property type="entry name" value="RT_RNaseH_2"/>
    <property type="match status" value="1"/>
</dbReference>
<dbReference type="HOGENOM" id="CLU_004645_2_0_1"/>
<dbReference type="InterPro" id="IPR043502">
    <property type="entry name" value="DNA/RNA_pol_sf"/>
</dbReference>
<feature type="region of interest" description="Disordered" evidence="14">
    <location>
        <begin position="314"/>
        <end position="340"/>
    </location>
</feature>
<dbReference type="Gene3D" id="1.10.340.70">
    <property type="match status" value="1"/>
</dbReference>
<feature type="compositionally biased region" description="Polar residues" evidence="14">
    <location>
        <begin position="155"/>
        <end position="166"/>
    </location>
</feature>
<evidence type="ECO:0000256" key="8">
    <source>
        <dbReference type="ARBA" id="ARBA00022759"/>
    </source>
</evidence>
<dbReference type="PROSITE" id="PS50878">
    <property type="entry name" value="RT_POL"/>
    <property type="match status" value="1"/>
</dbReference>
<dbReference type="CDD" id="cd01647">
    <property type="entry name" value="RT_LTR"/>
    <property type="match status" value="1"/>
</dbReference>
<evidence type="ECO:0000256" key="13">
    <source>
        <dbReference type="ARBA" id="ARBA00025615"/>
    </source>
</evidence>
<feature type="domain" description="Reverse transcriptase" evidence="15">
    <location>
        <begin position="666"/>
        <end position="852"/>
    </location>
</feature>
<keyword evidence="4" id="KW-0963">Cytoplasm</keyword>
<dbReference type="Pfam" id="PF17921">
    <property type="entry name" value="Integrase_H2C2"/>
    <property type="match status" value="1"/>
</dbReference>
<evidence type="ECO:0000256" key="4">
    <source>
        <dbReference type="ARBA" id="ARBA00022490"/>
    </source>
</evidence>
<proteinExistence type="predicted"/>
<evidence type="ECO:0000256" key="1">
    <source>
        <dbReference type="ARBA" id="ARBA00000077"/>
    </source>
</evidence>
<dbReference type="InterPro" id="IPR000477">
    <property type="entry name" value="RT_dom"/>
</dbReference>
<organism evidence="17 18">
    <name type="scientific">Lodderomyces elongisporus (strain ATCC 11503 / CBS 2605 / JCM 1781 / NBRC 1676 / NRRL YB-4239)</name>
    <name type="common">Yeast</name>
    <name type="synonym">Saccharomyces elongisporus</name>
    <dbReference type="NCBI Taxonomy" id="379508"/>
    <lineage>
        <taxon>Eukaryota</taxon>
        <taxon>Fungi</taxon>
        <taxon>Dikarya</taxon>
        <taxon>Ascomycota</taxon>
        <taxon>Saccharomycotina</taxon>
        <taxon>Pichiomycetes</taxon>
        <taxon>Debaryomycetaceae</taxon>
        <taxon>Candida/Lodderomyces clade</taxon>
        <taxon>Lodderomyces</taxon>
    </lineage>
</organism>
<dbReference type="InterPro" id="IPR041577">
    <property type="entry name" value="RT_RNaseH_2"/>
</dbReference>
<keyword evidence="5" id="KW-0808">Transferase</keyword>
<dbReference type="GO" id="GO:0003723">
    <property type="term" value="F:RNA binding"/>
    <property type="evidence" value="ECO:0007669"/>
    <property type="project" value="UniProtKB-KW"/>
</dbReference>
<dbReference type="InterPro" id="IPR012337">
    <property type="entry name" value="RNaseH-like_sf"/>
</dbReference>
<dbReference type="GO" id="GO:0005634">
    <property type="term" value="C:nucleus"/>
    <property type="evidence" value="ECO:0007669"/>
    <property type="project" value="UniProtKB-SubCell"/>
</dbReference>
<feature type="compositionally biased region" description="Basic and acidic residues" evidence="14">
    <location>
        <begin position="124"/>
        <end position="141"/>
    </location>
</feature>
<keyword evidence="6" id="KW-0548">Nucleotidyltransferase</keyword>
<dbReference type="InterPro" id="IPR041588">
    <property type="entry name" value="Integrase_H2C2"/>
</dbReference>
<name>A5H2T0_LODEL</name>
<dbReference type="SUPFAM" id="SSF56672">
    <property type="entry name" value="DNA/RNA polymerases"/>
    <property type="match status" value="1"/>
</dbReference>
<feature type="region of interest" description="Disordered" evidence="14">
    <location>
        <begin position="233"/>
        <end position="254"/>
    </location>
</feature>
<dbReference type="PANTHER" id="PTHR37984:SF5">
    <property type="entry name" value="PROTEIN NYNRIN-LIKE"/>
    <property type="match status" value="1"/>
</dbReference>
<comment type="function">
    <text evidence="13">Integrase (IN) targets the VLP to the nucleus, where a subparticle preintegration complex (PIC) containing at least integrase and the newly synthesized dsDNA copy of the retrotransposon must transit the nuclear membrane. Once in the nucleus, integrase performs the integration of the dsDNA into the host genome.</text>
</comment>
<evidence type="ECO:0000256" key="10">
    <source>
        <dbReference type="ARBA" id="ARBA00023242"/>
    </source>
</evidence>
<dbReference type="GO" id="GO:0004523">
    <property type="term" value="F:RNA-DNA hybrid ribonuclease activity"/>
    <property type="evidence" value="ECO:0007669"/>
    <property type="project" value="UniProtKB-EC"/>
</dbReference>
<dbReference type="InterPro" id="IPR001584">
    <property type="entry name" value="Integrase_cat-core"/>
</dbReference>
<dbReference type="OrthoDB" id="4025440at2759"/>
<dbReference type="Proteomes" id="UP000001996">
    <property type="component" value="Unassembled WGS sequence"/>
</dbReference>
<evidence type="ECO:0000256" key="3">
    <source>
        <dbReference type="ARBA" id="ARBA00004496"/>
    </source>
</evidence>
<dbReference type="GO" id="GO:0016779">
    <property type="term" value="F:nucleotidyltransferase activity"/>
    <property type="evidence" value="ECO:0007669"/>
    <property type="project" value="UniProtKB-KW"/>
</dbReference>
<dbReference type="eggNOG" id="KOG0017">
    <property type="taxonomic scope" value="Eukaryota"/>
</dbReference>
<dbReference type="InterPro" id="IPR021109">
    <property type="entry name" value="Peptidase_aspartic_dom_sf"/>
</dbReference>
<reference evidence="17 18" key="1">
    <citation type="journal article" date="2009" name="Nature">
        <title>Evolution of pathogenicity and sexual reproduction in eight Candida genomes.</title>
        <authorList>
            <person name="Butler G."/>
            <person name="Rasmussen M.D."/>
            <person name="Lin M.F."/>
            <person name="Santos M.A."/>
            <person name="Sakthikumar S."/>
            <person name="Munro C.A."/>
            <person name="Rheinbay E."/>
            <person name="Grabherr M."/>
            <person name="Forche A."/>
            <person name="Reedy J.L."/>
            <person name="Agrafioti I."/>
            <person name="Arnaud M.B."/>
            <person name="Bates S."/>
            <person name="Brown A.J."/>
            <person name="Brunke S."/>
            <person name="Costanzo M.C."/>
            <person name="Fitzpatrick D.A."/>
            <person name="de Groot P.W."/>
            <person name="Harris D."/>
            <person name="Hoyer L.L."/>
            <person name="Hube B."/>
            <person name="Klis F.M."/>
            <person name="Kodira C."/>
            <person name="Lennard N."/>
            <person name="Logue M.E."/>
            <person name="Martin R."/>
            <person name="Neiman A.M."/>
            <person name="Nikolaou E."/>
            <person name="Quail M.A."/>
            <person name="Quinn J."/>
            <person name="Santos M.C."/>
            <person name="Schmitzberger F.F."/>
            <person name="Sherlock G."/>
            <person name="Shah P."/>
            <person name="Silverstein K.A."/>
            <person name="Skrzypek M.S."/>
            <person name="Soll D."/>
            <person name="Staggs R."/>
            <person name="Stansfield I."/>
            <person name="Stumpf M.P."/>
            <person name="Sudbery P.E."/>
            <person name="Srikantha T."/>
            <person name="Zeng Q."/>
            <person name="Berman J."/>
            <person name="Berriman M."/>
            <person name="Heitman J."/>
            <person name="Gow N.A."/>
            <person name="Lorenz M.C."/>
            <person name="Birren B.W."/>
            <person name="Kellis M."/>
            <person name="Cuomo C.A."/>
        </authorList>
    </citation>
    <scope>NUCLEOTIDE SEQUENCE [LARGE SCALE GENOMIC DNA]</scope>
    <source>
        <strain evidence="18">ATCC 11503 / BCRC 21390 / CBS 2605 / JCM 1781 / NBRC 1676 / NRRL YB-4239</strain>
    </source>
</reference>
<dbReference type="InterPro" id="IPR043128">
    <property type="entry name" value="Rev_trsase/Diguanyl_cyclase"/>
</dbReference>
<dbReference type="Gene3D" id="3.10.10.10">
    <property type="entry name" value="HIV Type 1 Reverse Transcriptase, subunit A, domain 1"/>
    <property type="match status" value="1"/>
</dbReference>
<dbReference type="FunFam" id="3.30.70.270:FF:000020">
    <property type="entry name" value="Transposon Tf2-6 polyprotein-like Protein"/>
    <property type="match status" value="1"/>
</dbReference>
<evidence type="ECO:0000259" key="16">
    <source>
        <dbReference type="PROSITE" id="PS50994"/>
    </source>
</evidence>
<evidence type="ECO:0000256" key="5">
    <source>
        <dbReference type="ARBA" id="ARBA00022679"/>
    </source>
</evidence>
<dbReference type="EMBL" id="DS236876">
    <property type="protein sequence ID" value="EDK47614.1"/>
    <property type="molecule type" value="Genomic_DNA"/>
</dbReference>
<evidence type="ECO:0000256" key="14">
    <source>
        <dbReference type="SAM" id="MobiDB-lite"/>
    </source>
</evidence>
<feature type="domain" description="Integrase catalytic" evidence="16">
    <location>
        <begin position="1231"/>
        <end position="1398"/>
    </location>
</feature>
<protein>
    <submittedName>
        <fullName evidence="17">Uncharacterized protein</fullName>
    </submittedName>
</protein>
<evidence type="ECO:0000256" key="6">
    <source>
        <dbReference type="ARBA" id="ARBA00022695"/>
    </source>
</evidence>
<feature type="region of interest" description="Disordered" evidence="14">
    <location>
        <begin position="25"/>
        <end position="47"/>
    </location>
</feature>
<keyword evidence="10" id="KW-0539">Nucleus</keyword>
<dbReference type="InParanoid" id="A5H2T0"/>
<sequence>MRGIARPQQSKSKAAQVMEVEVIPKSTVTSNSRENTHHERLPTEVMQSNSHIMSDSIDEVIKPGPIMIDDVPVYLVHAANAQSAKKVVKDWTAKKAHLPSSRKDAHNKLKADKVKQQLNAAVRQRQEMERVERESAPRPDIDQTMQEPQRDLESESQSTGDQSPTADSHLPFLELQFPEESMEVDPDYDYEEPSTAGALFEPSALTMDRELENLAMEDVVDPDEELKSFFSKGEGKGIEQTSTPPENGNMMSHPQEEVPKVKSDVVVNEPLNEEQANATADDGVDSPVADDSIKLFSVEDILRENQLDELAKLSATSDQPHHLADDSTDPQRKSQRRVRTSKLTILDKQAAFKDAMKHNFFVFMDLSKYLGMHDDARAMMRESTKAMLVDRDVLQKALKDGIAKFQKKPVVTEVNLTTTSTGYHQPGVTQELLCFPASIHGRRIEMKYDTAAQLSLINPQTLKGLPIKPFPLSQPVLVQGVNNDTKAITQGVFLDITIHFISLPAILYLHEQIPVGQVLLGLPFQDAHKLSIGFTDDGDKRELRFRANGNIHKFPIRYDGDSNYHIDSFPSVQVSQTAVIPPLSEMLRPAFNGSRASEDDIRYFVDQCAEVSDVFYIKGGDPGRLKPEIHPPVRINLRDPNVHWRMKSIPLGSKRAAAVEILQEMIRQGQLVYSDATYRNPWFLISKKDGRHRLLIDLRELNKNVELEGGHPLSVDDLTTEISGCWFISTIDVQNAYFQIPLDAATSDVTSFNSPLGLLKYAVLPQGYINSVSEFSSILQKILSPVAKDVMCFIDDIAIVGPKVDELTDSLVREHLDKIVEVFRLLTNAGLKINPAKLKIAVPECDFLGYHISPAGKTLIRGQVDALLNYPLPNTVKQLESFLGLVNYYRQLIVGHAELTAPLYNLVNQARKEPKHQIHWDPTTKRFFHQIITVLTNQPILQPLNFKDLITVHTDASTDSWGGVLQNTNAAGESKLVLCYSGKFHGSEKNYTIYEKELFSIYKTFDAIHPLLFGFTGVIHLYCDNKALVLVMNKPLDNSHFVNRVYKWLNFIRTFNYQIHHIDGLKNIIADALSRCHTSTPQTDHYEVREAIAEFRAKLDPKVLAEVNVVTIEAEPNNSYKKIPLQALRKYLEARTIPVSHNAPADARRFINRALEFYLHDGILYKLGRTGSYTRRVVYENNQVEHIFNLAHRDRGHPGVETTFNLINTGFYIPNLYRRLADYIKRCVYCQKDQPATRQRDPLYLNYPAGMFHTIVCDCVKLRDATVVVARDEFLGWPEAQVLPKVTAEAVADFIYSNFIARVGTFSVLKTDNGREFHNEVLQQLLSNYGISPSYSVPYHPQGNGMIEASHKRLIRFIKLVPENKNLSKVLNAALWVDRTTVRKRTGFTPQYLVFGFEGNNLLQSLMQTPPDIQQYTEDELFKFRVGQFYFRKQQENSAKETQRRDRDHQKEVFDKRYDTNVPIKKGDLVLVYDAASNKMGLNWSGPFVVRKVLSRIYHLSNLQGNPMKRQYTREMLKPFVAAPLNTTK</sequence>
<dbReference type="SUPFAM" id="SSF53098">
    <property type="entry name" value="Ribonuclease H-like"/>
    <property type="match status" value="1"/>
</dbReference>
<dbReference type="VEuPathDB" id="FungiDB:LELG_05795"/>